<reference evidence="2" key="1">
    <citation type="submission" date="2016-11" db="UniProtKB">
        <authorList>
            <consortium name="WormBaseParasite"/>
        </authorList>
    </citation>
    <scope>IDENTIFICATION</scope>
</reference>
<dbReference type="AlphaFoldDB" id="A0A1I7YE67"/>
<protein>
    <submittedName>
        <fullName evidence="2">F-box domain-containing protein</fullName>
    </submittedName>
</protein>
<evidence type="ECO:0000313" key="2">
    <source>
        <dbReference type="WBParaSite" id="L893_g15454.t1"/>
    </source>
</evidence>
<sequence length="345" mass="39963">MISMNLVVFCELSLVYLKCKVNLMWKMPRLQDLSSNTSCIDEDRSEIWLGYTEGINRSRTSHRTMDDVPALFIKSVLCLSSLPTVEPVKKLSSHSWSQMAADQMARRKNWILLIKHCEGSFSGIFENKSVHPFTATLQEFARKDPTVHQITQIALLKSENLTWRNCGPTKVGARKDIESFERRIFPRINYSALEHLQLSTMDSIGLHSAILRHLVDKNMKIKRLYLKYEGPNSTEILEQIVRKKVVTIMSLSGEWPPESTVPLIEALVPQRQLRKFWSHARMSFSESFFESLVADWREDNSRQAEEMFFWSPETTPPLDQTHPNSKDRLNVEVSRGYIHLTFSRS</sequence>
<accession>A0A1I7YE67</accession>
<evidence type="ECO:0000313" key="1">
    <source>
        <dbReference type="Proteomes" id="UP000095287"/>
    </source>
</evidence>
<proteinExistence type="predicted"/>
<dbReference type="WBParaSite" id="L893_g15454.t1">
    <property type="protein sequence ID" value="L893_g15454.t1"/>
    <property type="gene ID" value="L893_g15454"/>
</dbReference>
<dbReference type="Proteomes" id="UP000095287">
    <property type="component" value="Unplaced"/>
</dbReference>
<name>A0A1I7YE67_9BILA</name>
<organism evidence="1 2">
    <name type="scientific">Steinernema glaseri</name>
    <dbReference type="NCBI Taxonomy" id="37863"/>
    <lineage>
        <taxon>Eukaryota</taxon>
        <taxon>Metazoa</taxon>
        <taxon>Ecdysozoa</taxon>
        <taxon>Nematoda</taxon>
        <taxon>Chromadorea</taxon>
        <taxon>Rhabditida</taxon>
        <taxon>Tylenchina</taxon>
        <taxon>Panagrolaimomorpha</taxon>
        <taxon>Strongyloidoidea</taxon>
        <taxon>Steinernematidae</taxon>
        <taxon>Steinernema</taxon>
    </lineage>
</organism>
<keyword evidence="1" id="KW-1185">Reference proteome</keyword>